<dbReference type="Proteomes" id="UP000192674">
    <property type="component" value="Unassembled WGS sequence"/>
</dbReference>
<dbReference type="EMBL" id="FWXV01000004">
    <property type="protein sequence ID" value="SMD15397.1"/>
    <property type="molecule type" value="Genomic_DNA"/>
</dbReference>
<sequence>MFFFWGGGVVDFGRVGQVRTVTRRLGFSVTLLFRALGKDCREATQREWAFSLHFPLGLGGAGVPSGTACLTEPRCVKRSV</sequence>
<organism evidence="1 2">
    <name type="scientific">Kibdelosporangium aridum</name>
    <dbReference type="NCBI Taxonomy" id="2030"/>
    <lineage>
        <taxon>Bacteria</taxon>
        <taxon>Bacillati</taxon>
        <taxon>Actinomycetota</taxon>
        <taxon>Actinomycetes</taxon>
        <taxon>Pseudonocardiales</taxon>
        <taxon>Pseudonocardiaceae</taxon>
        <taxon>Kibdelosporangium</taxon>
    </lineage>
</organism>
<name>A0A1W2F096_KIBAR</name>
<accession>A0A1W2F096</accession>
<proteinExistence type="predicted"/>
<reference evidence="1 2" key="1">
    <citation type="submission" date="2017-04" db="EMBL/GenBank/DDBJ databases">
        <authorList>
            <person name="Afonso C.L."/>
            <person name="Miller P.J."/>
            <person name="Scott M.A."/>
            <person name="Spackman E."/>
            <person name="Goraichik I."/>
            <person name="Dimitrov K.M."/>
            <person name="Suarez D.L."/>
            <person name="Swayne D.E."/>
        </authorList>
    </citation>
    <scope>NUCLEOTIDE SEQUENCE [LARGE SCALE GENOMIC DNA]</scope>
    <source>
        <strain evidence="1 2">DSM 43828</strain>
    </source>
</reference>
<evidence type="ECO:0000313" key="2">
    <source>
        <dbReference type="Proteomes" id="UP000192674"/>
    </source>
</evidence>
<evidence type="ECO:0000313" key="1">
    <source>
        <dbReference type="EMBL" id="SMD15397.1"/>
    </source>
</evidence>
<protein>
    <submittedName>
        <fullName evidence="1">Uncharacterized protein</fullName>
    </submittedName>
</protein>
<dbReference type="AlphaFoldDB" id="A0A1W2F096"/>
<keyword evidence="2" id="KW-1185">Reference proteome</keyword>
<gene>
    <name evidence="1" type="ORF">SAMN05661093_05263</name>
</gene>